<dbReference type="InterPro" id="IPR029043">
    <property type="entry name" value="GcvT/YgfZ_C"/>
</dbReference>
<evidence type="ECO:0000259" key="4">
    <source>
        <dbReference type="Pfam" id="PF01571"/>
    </source>
</evidence>
<feature type="domain" description="FAD dependent oxidoreductase central" evidence="6">
    <location>
        <begin position="397"/>
        <end position="452"/>
    </location>
</feature>
<proteinExistence type="inferred from homology"/>
<dbReference type="EC" id="1.5.3.19" evidence="7"/>
<dbReference type="InterPro" id="IPR028896">
    <property type="entry name" value="GcvT/YgfZ/DmdA"/>
</dbReference>
<dbReference type="InterPro" id="IPR006076">
    <property type="entry name" value="FAD-dep_OxRdtase"/>
</dbReference>
<dbReference type="Gene3D" id="2.40.30.110">
    <property type="entry name" value="Aminomethyltransferase beta-barrel domains"/>
    <property type="match status" value="1"/>
</dbReference>
<protein>
    <submittedName>
        <fullName evidence="7">4-methylaminobutanoate oxidase (Formaldehyde-forming)</fullName>
        <ecNumber evidence="7">1.5.3.19</ecNumber>
    </submittedName>
</protein>
<evidence type="ECO:0000313" key="8">
    <source>
        <dbReference type="Proteomes" id="UP001242480"/>
    </source>
</evidence>
<dbReference type="Pfam" id="PF08669">
    <property type="entry name" value="GCV_T_C"/>
    <property type="match status" value="1"/>
</dbReference>
<dbReference type="PANTHER" id="PTHR43757">
    <property type="entry name" value="AMINOMETHYLTRANSFERASE"/>
    <property type="match status" value="1"/>
</dbReference>
<dbReference type="Proteomes" id="UP001242480">
    <property type="component" value="Unassembled WGS sequence"/>
</dbReference>
<dbReference type="InterPro" id="IPR036188">
    <property type="entry name" value="FAD/NAD-bd_sf"/>
</dbReference>
<dbReference type="SUPFAM" id="SSF101790">
    <property type="entry name" value="Aminomethyltransferase beta-barrel domain"/>
    <property type="match status" value="1"/>
</dbReference>
<dbReference type="InterPro" id="IPR027266">
    <property type="entry name" value="TrmE/GcvT-like"/>
</dbReference>
<comment type="similarity">
    <text evidence="1">Belongs to the GcvT family.</text>
</comment>
<feature type="domain" description="FAD dependent oxidoreductase" evidence="3">
    <location>
        <begin position="36"/>
        <end position="394"/>
    </location>
</feature>
<keyword evidence="8" id="KW-1185">Reference proteome</keyword>
<evidence type="ECO:0000256" key="1">
    <source>
        <dbReference type="ARBA" id="ARBA00008609"/>
    </source>
</evidence>
<feature type="domain" description="GCVT N-terminal" evidence="4">
    <location>
        <begin position="454"/>
        <end position="731"/>
    </location>
</feature>
<dbReference type="SUPFAM" id="SSF103025">
    <property type="entry name" value="Folate-binding domain"/>
    <property type="match status" value="1"/>
</dbReference>
<keyword evidence="2 7" id="KW-0560">Oxidoreductase</keyword>
<evidence type="ECO:0000313" key="7">
    <source>
        <dbReference type="EMBL" id="MDQ0473925.1"/>
    </source>
</evidence>
<dbReference type="Gene3D" id="3.30.1360.120">
    <property type="entry name" value="Probable tRNA modification gtpase trme, domain 1"/>
    <property type="match status" value="1"/>
</dbReference>
<organism evidence="7 8">
    <name type="scientific">Labrys wisconsinensis</name>
    <dbReference type="NCBI Taxonomy" id="425677"/>
    <lineage>
        <taxon>Bacteria</taxon>
        <taxon>Pseudomonadati</taxon>
        <taxon>Pseudomonadota</taxon>
        <taxon>Alphaproteobacteria</taxon>
        <taxon>Hyphomicrobiales</taxon>
        <taxon>Xanthobacteraceae</taxon>
        <taxon>Labrys</taxon>
    </lineage>
</organism>
<dbReference type="Pfam" id="PF16350">
    <property type="entry name" value="FAO_M"/>
    <property type="match status" value="1"/>
</dbReference>
<evidence type="ECO:0000256" key="2">
    <source>
        <dbReference type="ARBA" id="ARBA00023002"/>
    </source>
</evidence>
<dbReference type="PANTHER" id="PTHR43757:SF15">
    <property type="entry name" value="PYRUVATE DEHYDROGENASE PHOSPHATASE REGULATORY SUBUNIT, MITOCHONDRIAL-LIKE"/>
    <property type="match status" value="1"/>
</dbReference>
<dbReference type="InterPro" id="IPR006222">
    <property type="entry name" value="GCVT_N"/>
</dbReference>
<dbReference type="GO" id="GO:0102317">
    <property type="term" value="F:4-methylaminobutyrate oxidase (demethylating) activity"/>
    <property type="evidence" value="ECO:0007669"/>
    <property type="project" value="UniProtKB-EC"/>
</dbReference>
<dbReference type="Gene3D" id="3.30.70.1400">
    <property type="entry name" value="Aminomethyltransferase beta-barrel domains"/>
    <property type="match status" value="1"/>
</dbReference>
<dbReference type="SUPFAM" id="SSF51905">
    <property type="entry name" value="FAD/NAD(P)-binding domain"/>
    <property type="match status" value="1"/>
</dbReference>
<evidence type="ECO:0000259" key="3">
    <source>
        <dbReference type="Pfam" id="PF01266"/>
    </source>
</evidence>
<dbReference type="Pfam" id="PF01571">
    <property type="entry name" value="GCV_T"/>
    <property type="match status" value="1"/>
</dbReference>
<evidence type="ECO:0000259" key="5">
    <source>
        <dbReference type="Pfam" id="PF08669"/>
    </source>
</evidence>
<feature type="domain" description="Aminomethyltransferase C-terminal" evidence="5">
    <location>
        <begin position="750"/>
        <end position="833"/>
    </location>
</feature>
<dbReference type="Pfam" id="PF01266">
    <property type="entry name" value="DAO"/>
    <property type="match status" value="1"/>
</dbReference>
<dbReference type="InterPro" id="IPR013977">
    <property type="entry name" value="GcvT_C"/>
</dbReference>
<name>A0ABU0JJZ5_9HYPH</name>
<comment type="caution">
    <text evidence="7">The sequence shown here is derived from an EMBL/GenBank/DDBJ whole genome shotgun (WGS) entry which is preliminary data.</text>
</comment>
<reference evidence="7 8" key="1">
    <citation type="submission" date="2023-07" db="EMBL/GenBank/DDBJ databases">
        <title>Genomic Encyclopedia of Type Strains, Phase IV (KMG-IV): sequencing the most valuable type-strain genomes for metagenomic binning, comparative biology and taxonomic classification.</title>
        <authorList>
            <person name="Goeker M."/>
        </authorList>
    </citation>
    <scope>NUCLEOTIDE SEQUENCE [LARGE SCALE GENOMIC DNA]</scope>
    <source>
        <strain evidence="7 8">DSM 19619</strain>
    </source>
</reference>
<accession>A0ABU0JJZ5</accession>
<dbReference type="InterPro" id="IPR032503">
    <property type="entry name" value="FAO_M"/>
</dbReference>
<evidence type="ECO:0000259" key="6">
    <source>
        <dbReference type="Pfam" id="PF16350"/>
    </source>
</evidence>
<gene>
    <name evidence="7" type="ORF">QO011_006964</name>
</gene>
<sequence>MVGAARRRRGKTSRDAISDWKTKGLSMKAIPTKARAVIIGGGVSGCSVAYHLARLGWTDVVLLERRQLTCGTTWHAAGLIGQMRASQNMTRLAKYSADLYAGLEAETGIGTGMKQNGSMTVALTEERRQEIYRQASLARAFGVDVREISVDDVKAMYPHLNTADVKAAVHLPLDGQCDPANIAMALAKGARLNGATIIEGVKVTAVLRKAGRVTGVTCEQNGEVFTIETENVVNAAGMWGRELGASSDVTVPLHACEHFYIVTEPIAGLSQLPVLRVPDECTYYKEDAGKMLVGAFELEAKPWGMDGIREDFCFDQLPDDFDHFQPILEKAINRMPMLETAGIHTFFNGPESFTPDDRYYLGEAPELKGYWVAAGYNSIGIISSGGAGMALAQWMNDGEPPFDLWEVDIRRAQPFQRNRAYLRARVVETLGLLYADHFPYRQMATARGVRRSPLHEHLKARGAVFGEVAGWERANWYARPGQEREYRYSWRRQNWFENQKEEHAAIRSGVGFIDMTSFGKIRVEGRDALAFLQRLCANQMDVEPGRIVYTQMLNPRGGIESDLTVTRLSEAAFFLVVPGATLQRDLSWLRRNLKPEEFVVVTDVTAAESVFCIMGPKSRELMRAVSPDDFSNAAHPFGTAREIEIGMGLARAHRVTYVGELGWELYVSSDQAAHVFEALEAAGADLGLKLCGLHTLDSCRIEKAFRHFGHDITDEDHVLEAGLGFAVKTAKGDFIGREAVLRKKEAGLERRLVQFRLTDPEPLLFHNEALVRDGRIVSTVTSGNYGHHLGGAIGLGYVPCKGQSEAEVLASAYEIEIAGMRVTADASIAPMYDPKAERVRM</sequence>
<dbReference type="EMBL" id="JAUSVX010000019">
    <property type="protein sequence ID" value="MDQ0473925.1"/>
    <property type="molecule type" value="Genomic_DNA"/>
</dbReference>
<dbReference type="SUPFAM" id="SSF54373">
    <property type="entry name" value="FAD-linked reductases, C-terminal domain"/>
    <property type="match status" value="1"/>
</dbReference>
<dbReference type="Gene3D" id="3.30.9.10">
    <property type="entry name" value="D-Amino Acid Oxidase, subunit A, domain 2"/>
    <property type="match status" value="1"/>
</dbReference>
<dbReference type="Gene3D" id="3.50.50.60">
    <property type="entry name" value="FAD/NAD(P)-binding domain"/>
    <property type="match status" value="1"/>
</dbReference>